<accession>A0ABQ7ESQ6</accession>
<feature type="region of interest" description="Disordered" evidence="1">
    <location>
        <begin position="1"/>
        <end position="68"/>
    </location>
</feature>
<evidence type="ECO:0000313" key="3">
    <source>
        <dbReference type="Proteomes" id="UP000266723"/>
    </source>
</evidence>
<dbReference type="EMBL" id="QGKV02000297">
    <property type="protein sequence ID" value="KAF3605869.1"/>
    <property type="molecule type" value="Genomic_DNA"/>
</dbReference>
<organism evidence="2 3">
    <name type="scientific">Brassica cretica</name>
    <name type="common">Mustard</name>
    <dbReference type="NCBI Taxonomy" id="69181"/>
    <lineage>
        <taxon>Eukaryota</taxon>
        <taxon>Viridiplantae</taxon>
        <taxon>Streptophyta</taxon>
        <taxon>Embryophyta</taxon>
        <taxon>Tracheophyta</taxon>
        <taxon>Spermatophyta</taxon>
        <taxon>Magnoliopsida</taxon>
        <taxon>eudicotyledons</taxon>
        <taxon>Gunneridae</taxon>
        <taxon>Pentapetalae</taxon>
        <taxon>rosids</taxon>
        <taxon>malvids</taxon>
        <taxon>Brassicales</taxon>
        <taxon>Brassicaceae</taxon>
        <taxon>Brassiceae</taxon>
        <taxon>Brassica</taxon>
    </lineage>
</organism>
<name>A0ABQ7ESQ6_BRACR</name>
<comment type="caution">
    <text evidence="2">The sequence shown here is derived from an EMBL/GenBank/DDBJ whole genome shotgun (WGS) entry which is preliminary data.</text>
</comment>
<evidence type="ECO:0000256" key="1">
    <source>
        <dbReference type="SAM" id="MobiDB-lite"/>
    </source>
</evidence>
<protein>
    <submittedName>
        <fullName evidence="2">Uncharacterized protein</fullName>
    </submittedName>
</protein>
<dbReference type="Proteomes" id="UP000266723">
    <property type="component" value="Unassembled WGS sequence"/>
</dbReference>
<feature type="region of interest" description="Disordered" evidence="1">
    <location>
        <begin position="149"/>
        <end position="180"/>
    </location>
</feature>
<reference evidence="2 3" key="1">
    <citation type="journal article" date="2020" name="BMC Genomics">
        <title>Intraspecific diversification of the crop wild relative Brassica cretica Lam. using demographic model selection.</title>
        <authorList>
            <person name="Kioukis A."/>
            <person name="Michalopoulou V.A."/>
            <person name="Briers L."/>
            <person name="Pirintsos S."/>
            <person name="Studholme D.J."/>
            <person name="Pavlidis P."/>
            <person name="Sarris P.F."/>
        </authorList>
    </citation>
    <scope>NUCLEOTIDE SEQUENCE [LARGE SCALE GENOMIC DNA]</scope>
    <source>
        <strain evidence="3">cv. PFS-1207/04</strain>
    </source>
</reference>
<evidence type="ECO:0000313" key="2">
    <source>
        <dbReference type="EMBL" id="KAF3605869.1"/>
    </source>
</evidence>
<gene>
    <name evidence="2" type="ORF">DY000_02050044</name>
</gene>
<keyword evidence="3" id="KW-1185">Reference proteome</keyword>
<feature type="compositionally biased region" description="Basic residues" evidence="1">
    <location>
        <begin position="9"/>
        <end position="25"/>
    </location>
</feature>
<proteinExistence type="predicted"/>
<sequence>MEETVRSVRLSRRARQSPKRPLRRRLKEETAEKEWSESGRRGGVEREGHTRKERETSDGERALSVVEEMERSEEQFVKDIEVTRQNGEPMSQFTTVVRRFGRATVIARVFDDRDVERFESLSCFGSYGEEEVRGVEEVRGKAEMVGEGVGEREGAARTLAGKRRRRRSNGGRKGESEDPRSKCCNFRIVNGTSEVEANKIVAKSGNVNDGKNPNENEGCITYLLEENFSMNQTGQLLEENFPANFTKGSKRSMVDLQIVFGEMDDEKL</sequence>
<feature type="compositionally biased region" description="Basic and acidic residues" evidence="1">
    <location>
        <begin position="26"/>
        <end position="61"/>
    </location>
</feature>
<feature type="compositionally biased region" description="Basic residues" evidence="1">
    <location>
        <begin position="160"/>
        <end position="170"/>
    </location>
</feature>